<gene>
    <name evidence="1" type="ORF">LOK49_LG12G02679</name>
</gene>
<reference evidence="1 2" key="1">
    <citation type="journal article" date="2022" name="Plant J.">
        <title>Chromosome-level genome of Camellia lanceoleosa provides a valuable resource for understanding genome evolution and self-incompatibility.</title>
        <authorList>
            <person name="Gong W."/>
            <person name="Xiao S."/>
            <person name="Wang L."/>
            <person name="Liao Z."/>
            <person name="Chang Y."/>
            <person name="Mo W."/>
            <person name="Hu G."/>
            <person name="Li W."/>
            <person name="Zhao G."/>
            <person name="Zhu H."/>
            <person name="Hu X."/>
            <person name="Ji K."/>
            <person name="Xiang X."/>
            <person name="Song Q."/>
            <person name="Yuan D."/>
            <person name="Jin S."/>
            <person name="Zhang L."/>
        </authorList>
    </citation>
    <scope>NUCLEOTIDE SEQUENCE [LARGE SCALE GENOMIC DNA]</scope>
    <source>
        <strain evidence="1">SQ_2022a</strain>
    </source>
</reference>
<dbReference type="Proteomes" id="UP001060215">
    <property type="component" value="Chromosome 13"/>
</dbReference>
<keyword evidence="2" id="KW-1185">Reference proteome</keyword>
<comment type="caution">
    <text evidence="1">The sequence shown here is derived from an EMBL/GenBank/DDBJ whole genome shotgun (WGS) entry which is preliminary data.</text>
</comment>
<evidence type="ECO:0000313" key="2">
    <source>
        <dbReference type="Proteomes" id="UP001060215"/>
    </source>
</evidence>
<name>A0ACC0FVL7_9ERIC</name>
<sequence>MSRISTLPKTNLVDSSTRGIRPSQIMSLTSSPQVLSGQSSMELPPLASKHVLEKKVAAYVEVVKNLNNARERSFPFKPGTVFKGAYESLGLDTSSGKSVSMPNIWHLIQREEQDDGGICHRKRPIGRKIDRIELEDEVVIEELKWGWDTRVEVLDERDKVPMVSPRELRGRAVFKILDLDFYSAGGGWRQSSYAERREK</sequence>
<evidence type="ECO:0000313" key="1">
    <source>
        <dbReference type="EMBL" id="KAI7992378.1"/>
    </source>
</evidence>
<organism evidence="1 2">
    <name type="scientific">Camellia lanceoleosa</name>
    <dbReference type="NCBI Taxonomy" id="1840588"/>
    <lineage>
        <taxon>Eukaryota</taxon>
        <taxon>Viridiplantae</taxon>
        <taxon>Streptophyta</taxon>
        <taxon>Embryophyta</taxon>
        <taxon>Tracheophyta</taxon>
        <taxon>Spermatophyta</taxon>
        <taxon>Magnoliopsida</taxon>
        <taxon>eudicotyledons</taxon>
        <taxon>Gunneridae</taxon>
        <taxon>Pentapetalae</taxon>
        <taxon>asterids</taxon>
        <taxon>Ericales</taxon>
        <taxon>Theaceae</taxon>
        <taxon>Camellia</taxon>
    </lineage>
</organism>
<proteinExistence type="predicted"/>
<protein>
    <submittedName>
        <fullName evidence="1">Nuclear pore complex protein NUP93A</fullName>
    </submittedName>
</protein>
<dbReference type="EMBL" id="CM045770">
    <property type="protein sequence ID" value="KAI7992378.1"/>
    <property type="molecule type" value="Genomic_DNA"/>
</dbReference>
<accession>A0ACC0FVL7</accession>